<keyword evidence="6 8" id="KW-0408">Iron</keyword>
<evidence type="ECO:0000256" key="3">
    <source>
        <dbReference type="ARBA" id="ARBA00022714"/>
    </source>
</evidence>
<evidence type="ECO:0000256" key="5">
    <source>
        <dbReference type="ARBA" id="ARBA00022982"/>
    </source>
</evidence>
<dbReference type="InterPro" id="IPR036010">
    <property type="entry name" value="2Fe-2S_ferredoxin-like_sf"/>
</dbReference>
<dbReference type="GO" id="GO:0051537">
    <property type="term" value="F:2 iron, 2 sulfur cluster binding"/>
    <property type="evidence" value="ECO:0007669"/>
    <property type="project" value="UniProtKB-KW"/>
</dbReference>
<gene>
    <name evidence="10" type="primary">petF</name>
</gene>
<evidence type="ECO:0000256" key="2">
    <source>
        <dbReference type="ARBA" id="ARBA00022448"/>
    </source>
</evidence>
<evidence type="ECO:0000313" key="10">
    <source>
        <dbReference type="EMBL" id="QWK41753.1"/>
    </source>
</evidence>
<dbReference type="Gene3D" id="3.10.20.30">
    <property type="match status" value="1"/>
</dbReference>
<dbReference type="InterPro" id="IPR006058">
    <property type="entry name" value="2Fe2S_fd_BS"/>
</dbReference>
<keyword evidence="7 8" id="KW-0411">Iron-sulfur</keyword>
<evidence type="ECO:0000256" key="8">
    <source>
        <dbReference type="RuleBase" id="RU364001"/>
    </source>
</evidence>
<evidence type="ECO:0000256" key="4">
    <source>
        <dbReference type="ARBA" id="ARBA00022723"/>
    </source>
</evidence>
<keyword evidence="5 8" id="KW-0249">Electron transport</keyword>
<comment type="subcellular location">
    <subcellularLocation>
        <location evidence="8">Plastid</location>
        <location evidence="8">Chloroplast</location>
    </subcellularLocation>
</comment>
<organism evidence="10">
    <name type="scientific">Akkesiphycus lubricus</name>
    <name type="common">Brown alga</name>
    <dbReference type="NCBI Taxonomy" id="3022"/>
    <lineage>
        <taxon>Eukaryota</taxon>
        <taxon>Sar</taxon>
        <taxon>Stramenopiles</taxon>
        <taxon>Ochrophyta</taxon>
        <taxon>PX clade</taxon>
        <taxon>Phaeophyceae</taxon>
        <taxon>Laminariales</taxon>
        <taxon>Akkesiphycaceae</taxon>
        <taxon>Akkesiphycus</taxon>
    </lineage>
</organism>
<dbReference type="EMBL" id="MZ156027">
    <property type="protein sequence ID" value="QWK41753.1"/>
    <property type="molecule type" value="Genomic_DNA"/>
</dbReference>
<comment type="similarity">
    <text evidence="1 8">Belongs to the 2Fe2S plant-type ferredoxin family.</text>
</comment>
<accession>A0A8F0F6X7</accession>
<keyword evidence="8" id="KW-0150">Chloroplast</keyword>
<geneLocation type="plastid" evidence="10"/>
<dbReference type="GO" id="GO:0009507">
    <property type="term" value="C:chloroplast"/>
    <property type="evidence" value="ECO:0007669"/>
    <property type="project" value="UniProtKB-SubCell"/>
</dbReference>
<dbReference type="GO" id="GO:0009055">
    <property type="term" value="F:electron transfer activity"/>
    <property type="evidence" value="ECO:0007669"/>
    <property type="project" value="InterPro"/>
</dbReference>
<keyword evidence="2 8" id="KW-0813">Transport</keyword>
<evidence type="ECO:0000256" key="7">
    <source>
        <dbReference type="ARBA" id="ARBA00023014"/>
    </source>
</evidence>
<dbReference type="InterPro" id="IPR010241">
    <property type="entry name" value="Fd_pln"/>
</dbReference>
<feature type="domain" description="2Fe-2S ferredoxin-type" evidence="9">
    <location>
        <begin position="5"/>
        <end position="97"/>
    </location>
</feature>
<dbReference type="PROSITE" id="PS00197">
    <property type="entry name" value="2FE2S_FER_1"/>
    <property type="match status" value="1"/>
</dbReference>
<dbReference type="NCBIfam" id="TIGR02008">
    <property type="entry name" value="fdx_plant"/>
    <property type="match status" value="1"/>
</dbReference>
<sequence length="101" mass="11212">MAVKYKIHIVCEHEGIDQTIECPDDQTILEAAEEESISLPYSCRAGACSSCAGKLIKGEVDQAEQAFLEEEQLDKGFILTCVAYPRTDLELTSHVEDDIFD</sequence>
<dbReference type="AlphaFoldDB" id="A0A8F0F6X7"/>
<evidence type="ECO:0000259" key="9">
    <source>
        <dbReference type="PROSITE" id="PS51085"/>
    </source>
</evidence>
<evidence type="ECO:0000256" key="6">
    <source>
        <dbReference type="ARBA" id="ARBA00023004"/>
    </source>
</evidence>
<dbReference type="PANTHER" id="PTHR43112">
    <property type="entry name" value="FERREDOXIN"/>
    <property type="match status" value="1"/>
</dbReference>
<keyword evidence="8 10" id="KW-0934">Plastid</keyword>
<dbReference type="GO" id="GO:0022900">
    <property type="term" value="P:electron transport chain"/>
    <property type="evidence" value="ECO:0007669"/>
    <property type="project" value="InterPro"/>
</dbReference>
<dbReference type="InterPro" id="IPR012675">
    <property type="entry name" value="Beta-grasp_dom_sf"/>
</dbReference>
<keyword evidence="3 8" id="KW-0001">2Fe-2S</keyword>
<dbReference type="SUPFAM" id="SSF54292">
    <property type="entry name" value="2Fe-2S ferredoxin-like"/>
    <property type="match status" value="1"/>
</dbReference>
<dbReference type="PROSITE" id="PS51085">
    <property type="entry name" value="2FE2S_FER_2"/>
    <property type="match status" value="1"/>
</dbReference>
<name>A0A8F0F6X7_AKKLU</name>
<dbReference type="PANTHER" id="PTHR43112:SF3">
    <property type="entry name" value="FERREDOXIN-2, CHLOROPLASTIC"/>
    <property type="match status" value="1"/>
</dbReference>
<evidence type="ECO:0000256" key="1">
    <source>
        <dbReference type="ARBA" id="ARBA00007874"/>
    </source>
</evidence>
<comment type="cofactor">
    <cofactor evidence="8">
        <name>[2Fe-2S] cluster</name>
        <dbReference type="ChEBI" id="CHEBI:190135"/>
    </cofactor>
    <text evidence="8">Binds 1 [2Fe-2S] cluster.</text>
</comment>
<dbReference type="InterPro" id="IPR001041">
    <property type="entry name" value="2Fe-2S_ferredoxin-type"/>
</dbReference>
<dbReference type="CDD" id="cd00207">
    <property type="entry name" value="fer2"/>
    <property type="match status" value="1"/>
</dbReference>
<proteinExistence type="inferred from homology"/>
<dbReference type="Pfam" id="PF00111">
    <property type="entry name" value="Fer2"/>
    <property type="match status" value="1"/>
</dbReference>
<protein>
    <recommendedName>
        <fullName evidence="8">Ferredoxin</fullName>
    </recommendedName>
</protein>
<keyword evidence="4 8" id="KW-0479">Metal-binding</keyword>
<comment type="function">
    <text evidence="8">Ferredoxins are iron-sulfur proteins that transfer electrons in a wide variety of metabolic reactions.</text>
</comment>
<reference evidence="10" key="1">
    <citation type="journal article" date="2021" name="Genome Biol. Evol.">
        <title>Genomic rearrangements and sequence evolution across brown algal organelles.</title>
        <authorList>
            <person name="Starko S."/>
            <person name="Bringloe T.T."/>
            <person name="Gomez M.S."/>
            <person name="Darby H."/>
            <person name="Graham S.W."/>
            <person name="Martone P.T."/>
        </authorList>
    </citation>
    <scope>NUCLEOTIDE SEQUENCE</scope>
</reference>
<dbReference type="GO" id="GO:0046872">
    <property type="term" value="F:metal ion binding"/>
    <property type="evidence" value="ECO:0007669"/>
    <property type="project" value="UniProtKB-KW"/>
</dbReference>